<reference evidence="14 15" key="2">
    <citation type="submission" date="2013-11" db="EMBL/GenBank/DDBJ databases">
        <title>The Genome Sequence of Phytophthora parasitica INRA-310.</title>
        <authorList>
            <consortium name="The Broad Institute Genomics Platform"/>
            <person name="Russ C."/>
            <person name="Tyler B."/>
            <person name="Panabieres F."/>
            <person name="Shan W."/>
            <person name="Tripathy S."/>
            <person name="Grunwald N."/>
            <person name="Machado M."/>
            <person name="Johnson C.S."/>
            <person name="Arredondo F."/>
            <person name="Hong C."/>
            <person name="Coffey M."/>
            <person name="Young S.K."/>
            <person name="Zeng Q."/>
            <person name="Gargeya S."/>
            <person name="Fitzgerald M."/>
            <person name="Abouelleil A."/>
            <person name="Alvarado L."/>
            <person name="Chapman S.B."/>
            <person name="Gainer-Dewar J."/>
            <person name="Goldberg J."/>
            <person name="Griggs A."/>
            <person name="Gujja S."/>
            <person name="Hansen M."/>
            <person name="Howarth C."/>
            <person name="Imamovic A."/>
            <person name="Ireland A."/>
            <person name="Larimer J."/>
            <person name="McCowan C."/>
            <person name="Murphy C."/>
            <person name="Pearson M."/>
            <person name="Poon T.W."/>
            <person name="Priest M."/>
            <person name="Roberts A."/>
            <person name="Saif S."/>
            <person name="Shea T."/>
            <person name="Sykes S."/>
            <person name="Wortman J."/>
            <person name="Nusbaum C."/>
            <person name="Birren B."/>
        </authorList>
    </citation>
    <scope>NUCLEOTIDE SEQUENCE [LARGE SCALE GENOMIC DNA]</scope>
    <source>
        <strain evidence="14 15">INRA-310</strain>
    </source>
</reference>
<evidence type="ECO:0000256" key="11">
    <source>
        <dbReference type="ARBA" id="ARBA00037649"/>
    </source>
</evidence>
<dbReference type="Gene3D" id="3.20.20.80">
    <property type="entry name" value="Glycosidases"/>
    <property type="match status" value="1"/>
</dbReference>
<dbReference type="EMBL" id="KI669561">
    <property type="protein sequence ID" value="ETN25049.1"/>
    <property type="molecule type" value="Genomic_DNA"/>
</dbReference>
<evidence type="ECO:0000256" key="1">
    <source>
        <dbReference type="ARBA" id="ARBA00000382"/>
    </source>
</evidence>
<comment type="subcellular location">
    <subcellularLocation>
        <location evidence="2">Cell membrane</location>
    </subcellularLocation>
</comment>
<keyword evidence="4" id="KW-1003">Cell membrane</keyword>
<dbReference type="OrthoDB" id="4082933at2759"/>
<dbReference type="InterPro" id="IPR017853">
    <property type="entry name" value="GH"/>
</dbReference>
<protein>
    <recommendedName>
        <fullName evidence="3">glucan endo-1,3-beta-D-glucosidase</fullName>
        <ecNumber evidence="3">3.2.1.39</ecNumber>
    </recommendedName>
    <alternativeName>
        <fullName evidence="13">Endo-1,3-beta-glucanase btgC</fullName>
    </alternativeName>
    <alternativeName>
        <fullName evidence="12">Laminarinase btgC</fullName>
    </alternativeName>
</protein>
<keyword evidence="8" id="KW-0119">Carbohydrate metabolism</keyword>
<dbReference type="GO" id="GO:0005886">
    <property type="term" value="C:plasma membrane"/>
    <property type="evidence" value="ECO:0007669"/>
    <property type="project" value="UniProtKB-SubCell"/>
</dbReference>
<sequence>MQLTFTLHCKKSMVAVKAFLAVVTAAMTGNFLSASAAYVNMATAYSPMHSLDYPLGSEVLDQSKLAASIDTDLAMISKYFTHARTYYAQYYGVSVAKYAAKNNVKLHLGIFMTSESWQSAEIDNAVAAVQNYPGTVEAILVGNENLMNGVKAADILSIVSTIKSRLGAQLAATVKFGTVQRITEYLSSAYADETARLEANLDILGVTIYPFFDSAYNSSVPTAILDGAWNSMAQKFPSSKMVLSETGFPTDGSPSTVSGVSPSLTESVHFYKAVANWVPSTAASASSASLKFWFSFFDRRPDDNSMGVELEKHFGLFTYDRLAKSTDPDYPCLLSATVTPTTVHRQAPQHRHQQPRAMVNLVRRRQQSPRVNLVFVDCKVSKRLNLEDQLHVVSSTMTAYCRNDVAKKHHTNNIERILKTYSNCSITYLRLYGKSSQHRGSKRLSFYLHATITRSLI</sequence>
<reference evidence="15" key="1">
    <citation type="submission" date="2011-12" db="EMBL/GenBank/DDBJ databases">
        <authorList>
            <consortium name="The Broad Institute Genome Sequencing Platform"/>
            <person name="Russ C."/>
            <person name="Tyler B."/>
            <person name="Panabieres F."/>
            <person name="Shan W."/>
            <person name="Tripathy S."/>
            <person name="Grunwald N."/>
            <person name="Machado M."/>
            <person name="Young S.K."/>
            <person name="Zeng Q."/>
            <person name="Gargeya S."/>
            <person name="Fitzgerald M."/>
            <person name="Haas B."/>
            <person name="Abouelleil A."/>
            <person name="Alvarado L."/>
            <person name="Arachchi H.M."/>
            <person name="Berlin A."/>
            <person name="Chapman S.B."/>
            <person name="Gearin G."/>
            <person name="Goldberg J."/>
            <person name="Griggs A."/>
            <person name="Gujja S."/>
            <person name="Hansen M."/>
            <person name="Heiman D."/>
            <person name="Howarth C."/>
            <person name="Larimer J."/>
            <person name="Lui A."/>
            <person name="MacDonald P.J.P."/>
            <person name="McCowen C."/>
            <person name="Montmayeur A."/>
            <person name="Murphy C."/>
            <person name="Neiman D."/>
            <person name="Pearson M."/>
            <person name="Priest M."/>
            <person name="Roberts A."/>
            <person name="Saif S."/>
            <person name="Shea T."/>
            <person name="Sisk P."/>
            <person name="Stolte C."/>
            <person name="Sykes S."/>
            <person name="Wortman J."/>
            <person name="Nusbaum C."/>
            <person name="Birren B."/>
        </authorList>
    </citation>
    <scope>NUCLEOTIDE SEQUENCE [LARGE SCALE GENOMIC DNA]</scope>
    <source>
        <strain evidence="15">INRA-310</strain>
    </source>
</reference>
<dbReference type="EC" id="3.2.1.39" evidence="3"/>
<dbReference type="OMA" id="MTSESWQ"/>
<evidence type="ECO:0000256" key="13">
    <source>
        <dbReference type="ARBA" id="ARBA00043078"/>
    </source>
</evidence>
<evidence type="ECO:0000256" key="7">
    <source>
        <dbReference type="ARBA" id="ARBA00023180"/>
    </source>
</evidence>
<evidence type="ECO:0000256" key="10">
    <source>
        <dbReference type="ARBA" id="ARBA00023326"/>
    </source>
</evidence>
<evidence type="ECO:0000313" key="14">
    <source>
        <dbReference type="EMBL" id="ETN25049.1"/>
    </source>
</evidence>
<evidence type="ECO:0000256" key="5">
    <source>
        <dbReference type="ARBA" id="ARBA00022801"/>
    </source>
</evidence>
<evidence type="ECO:0000256" key="6">
    <source>
        <dbReference type="ARBA" id="ARBA00023136"/>
    </source>
</evidence>
<evidence type="ECO:0000256" key="2">
    <source>
        <dbReference type="ARBA" id="ARBA00004236"/>
    </source>
</evidence>
<dbReference type="InterPro" id="IPR050732">
    <property type="entry name" value="Beta-glucan_modifiers"/>
</dbReference>
<gene>
    <name evidence="14" type="ORF">PPTG_01182</name>
</gene>
<dbReference type="SUPFAM" id="SSF51445">
    <property type="entry name" value="(Trans)glycosidases"/>
    <property type="match status" value="1"/>
</dbReference>
<evidence type="ECO:0000256" key="4">
    <source>
        <dbReference type="ARBA" id="ARBA00022475"/>
    </source>
</evidence>
<comment type="function">
    <text evidence="11">Glucanases play a role in cell expansion during growth, in cell-cell fusion during mating, and in spore release during sporulation. This enzyme may be involved in beta-glucan degradation. Active on laminarin and lichenan.</text>
</comment>
<dbReference type="Proteomes" id="UP000018817">
    <property type="component" value="Unassembled WGS sequence"/>
</dbReference>
<evidence type="ECO:0000256" key="8">
    <source>
        <dbReference type="ARBA" id="ARBA00023277"/>
    </source>
</evidence>
<evidence type="ECO:0000313" key="15">
    <source>
        <dbReference type="Proteomes" id="UP000018817"/>
    </source>
</evidence>
<dbReference type="GO" id="GO:0071555">
    <property type="term" value="P:cell wall organization"/>
    <property type="evidence" value="ECO:0007669"/>
    <property type="project" value="UniProtKB-KW"/>
</dbReference>
<dbReference type="PANTHER" id="PTHR16631:SF17">
    <property type="entry name" value="GLUCAN ENDO-1,3-BETA-GLUCOSIDASE BTGC"/>
    <property type="match status" value="1"/>
</dbReference>
<proteinExistence type="predicted"/>
<accession>W2RK82</accession>
<keyword evidence="5" id="KW-0378">Hydrolase</keyword>
<evidence type="ECO:0000256" key="9">
    <source>
        <dbReference type="ARBA" id="ARBA00023316"/>
    </source>
</evidence>
<dbReference type="RefSeq" id="XP_008891041.1">
    <property type="nucleotide sequence ID" value="XM_008892793.1"/>
</dbReference>
<dbReference type="GO" id="GO:0000272">
    <property type="term" value="P:polysaccharide catabolic process"/>
    <property type="evidence" value="ECO:0007669"/>
    <property type="project" value="UniProtKB-KW"/>
</dbReference>
<evidence type="ECO:0000256" key="12">
    <source>
        <dbReference type="ARBA" id="ARBA00042373"/>
    </source>
</evidence>
<keyword evidence="7" id="KW-0325">Glycoprotein</keyword>
<dbReference type="PANTHER" id="PTHR16631">
    <property type="entry name" value="GLUCAN 1,3-BETA-GLUCOSIDASE"/>
    <property type="match status" value="1"/>
</dbReference>
<name>W2RK82_PHYN3</name>
<dbReference type="GeneID" id="20171498"/>
<evidence type="ECO:0000256" key="3">
    <source>
        <dbReference type="ARBA" id="ARBA00012780"/>
    </source>
</evidence>
<comment type="catalytic activity">
    <reaction evidence="1">
        <text>Hydrolysis of (1-&gt;3)-beta-D-glucosidic linkages in (1-&gt;3)-beta-D-glucans.</text>
        <dbReference type="EC" id="3.2.1.39"/>
    </reaction>
</comment>
<organism evidence="14 15">
    <name type="scientific">Phytophthora nicotianae (strain INRA-310)</name>
    <name type="common">Phytophthora parasitica</name>
    <dbReference type="NCBI Taxonomy" id="761204"/>
    <lineage>
        <taxon>Eukaryota</taxon>
        <taxon>Sar</taxon>
        <taxon>Stramenopiles</taxon>
        <taxon>Oomycota</taxon>
        <taxon>Peronosporomycetes</taxon>
        <taxon>Peronosporales</taxon>
        <taxon>Peronosporaceae</taxon>
        <taxon>Phytophthora</taxon>
    </lineage>
</organism>
<keyword evidence="10" id="KW-0624">Polysaccharide degradation</keyword>
<keyword evidence="6" id="KW-0472">Membrane</keyword>
<dbReference type="VEuPathDB" id="FungiDB:PPTG_01182"/>
<dbReference type="AlphaFoldDB" id="W2RK82"/>
<keyword evidence="9" id="KW-0961">Cell wall biogenesis/degradation</keyword>
<dbReference type="GO" id="GO:0042973">
    <property type="term" value="F:glucan endo-1,3-beta-D-glucosidase activity"/>
    <property type="evidence" value="ECO:0007669"/>
    <property type="project" value="UniProtKB-EC"/>
</dbReference>